<dbReference type="EnsemblPlants" id="MELO3C032766.2.1">
    <property type="protein sequence ID" value="MELO3C032766.2.1"/>
    <property type="gene ID" value="MELO3C032766.2"/>
</dbReference>
<sequence>MFVRHSSEIHRALSLLAIACNRFVRRRSQSAEAVNCLIGCSFELKPLIFHTGNGTSFCLARHFGHQPEHLKPGLLSNGREPCFLYQAIVVDMLGVGAMEIAYAELKRFQEVDDNNRETLSLELSKSVGLGGG</sequence>
<dbReference type="Gramene" id="MELO3C032766.2.1">
    <property type="protein sequence ID" value="MELO3C032766.2.1"/>
    <property type="gene ID" value="MELO3C032766.2"/>
</dbReference>
<accession>A0A9I9EES1</accession>
<reference evidence="1" key="1">
    <citation type="submission" date="2023-03" db="UniProtKB">
        <authorList>
            <consortium name="EnsemblPlants"/>
        </authorList>
    </citation>
    <scope>IDENTIFICATION</scope>
</reference>
<evidence type="ECO:0000313" key="1">
    <source>
        <dbReference type="EnsemblPlants" id="MELO3C032766.2.1"/>
    </source>
</evidence>
<name>A0A9I9EES1_CUCME</name>
<protein>
    <submittedName>
        <fullName evidence="1">Uncharacterized protein</fullName>
    </submittedName>
</protein>
<organism evidence="1">
    <name type="scientific">Cucumis melo</name>
    <name type="common">Muskmelon</name>
    <dbReference type="NCBI Taxonomy" id="3656"/>
    <lineage>
        <taxon>Eukaryota</taxon>
        <taxon>Viridiplantae</taxon>
        <taxon>Streptophyta</taxon>
        <taxon>Embryophyta</taxon>
        <taxon>Tracheophyta</taxon>
        <taxon>Spermatophyta</taxon>
        <taxon>Magnoliopsida</taxon>
        <taxon>eudicotyledons</taxon>
        <taxon>Gunneridae</taxon>
        <taxon>Pentapetalae</taxon>
        <taxon>rosids</taxon>
        <taxon>fabids</taxon>
        <taxon>Cucurbitales</taxon>
        <taxon>Cucurbitaceae</taxon>
        <taxon>Benincaseae</taxon>
        <taxon>Cucumis</taxon>
    </lineage>
</organism>
<dbReference type="AlphaFoldDB" id="A0A9I9EES1"/>
<proteinExistence type="predicted"/>